<organism evidence="13 14">
    <name type="scientific">Novosphingobium guangzhouense</name>
    <dbReference type="NCBI Taxonomy" id="1850347"/>
    <lineage>
        <taxon>Bacteria</taxon>
        <taxon>Pseudomonadati</taxon>
        <taxon>Pseudomonadota</taxon>
        <taxon>Alphaproteobacteria</taxon>
        <taxon>Sphingomonadales</taxon>
        <taxon>Sphingomonadaceae</taxon>
        <taxon>Novosphingobium</taxon>
    </lineage>
</organism>
<evidence type="ECO:0008006" key="15">
    <source>
        <dbReference type="Google" id="ProtNLM"/>
    </source>
</evidence>
<dbReference type="RefSeq" id="WP_103095319.1">
    <property type="nucleotide sequence ID" value="NZ_LYMM01000025.1"/>
</dbReference>
<feature type="domain" description="TonB-dependent receptor plug" evidence="12">
    <location>
        <begin position="88"/>
        <end position="192"/>
    </location>
</feature>
<comment type="subcellular location">
    <subcellularLocation>
        <location evidence="1 8">Cell outer membrane</location>
        <topology evidence="1 8">Multi-pass membrane protein</topology>
    </subcellularLocation>
</comment>
<dbReference type="InterPro" id="IPR037066">
    <property type="entry name" value="Plug_dom_sf"/>
</dbReference>
<evidence type="ECO:0000256" key="9">
    <source>
        <dbReference type="RuleBase" id="RU003357"/>
    </source>
</evidence>
<evidence type="ECO:0000256" key="6">
    <source>
        <dbReference type="ARBA" id="ARBA00023136"/>
    </source>
</evidence>
<keyword evidence="2 8" id="KW-0813">Transport</keyword>
<dbReference type="GO" id="GO:0044718">
    <property type="term" value="P:siderophore transmembrane transport"/>
    <property type="evidence" value="ECO:0007669"/>
    <property type="project" value="TreeGrafter"/>
</dbReference>
<dbReference type="OrthoDB" id="99480at2"/>
<keyword evidence="14" id="KW-1185">Reference proteome</keyword>
<evidence type="ECO:0000256" key="1">
    <source>
        <dbReference type="ARBA" id="ARBA00004571"/>
    </source>
</evidence>
<reference evidence="13 14" key="1">
    <citation type="submission" date="2016-05" db="EMBL/GenBank/DDBJ databases">
        <title>Complete genome sequence of Novosphingobium guangzhouense SA925(T).</title>
        <authorList>
            <person name="Sha S."/>
        </authorList>
    </citation>
    <scope>NUCLEOTIDE SEQUENCE [LARGE SCALE GENOMIC DNA]</scope>
    <source>
        <strain evidence="13 14">SA925</strain>
    </source>
</reference>
<evidence type="ECO:0000313" key="14">
    <source>
        <dbReference type="Proteomes" id="UP000236327"/>
    </source>
</evidence>
<keyword evidence="7 8" id="KW-0998">Cell outer membrane</keyword>
<dbReference type="InterPro" id="IPR012910">
    <property type="entry name" value="Plug_dom"/>
</dbReference>
<comment type="similarity">
    <text evidence="8 9">Belongs to the TonB-dependent receptor family.</text>
</comment>
<feature type="transmembrane region" description="Helical" evidence="10">
    <location>
        <begin position="31"/>
        <end position="50"/>
    </location>
</feature>
<accession>A0A2K2G3B7</accession>
<dbReference type="Gene3D" id="2.40.170.20">
    <property type="entry name" value="TonB-dependent receptor, beta-barrel domain"/>
    <property type="match status" value="1"/>
</dbReference>
<keyword evidence="5 9" id="KW-0798">TonB box</keyword>
<dbReference type="Proteomes" id="UP000236327">
    <property type="component" value="Unassembled WGS sequence"/>
</dbReference>
<keyword evidence="3 8" id="KW-1134">Transmembrane beta strand</keyword>
<dbReference type="PANTHER" id="PTHR30069">
    <property type="entry name" value="TONB-DEPENDENT OUTER MEMBRANE RECEPTOR"/>
    <property type="match status" value="1"/>
</dbReference>
<protein>
    <recommendedName>
        <fullName evidence="15">TonB-dependent receptor</fullName>
    </recommendedName>
</protein>
<dbReference type="AlphaFoldDB" id="A0A2K2G3B7"/>
<proteinExistence type="inferred from homology"/>
<dbReference type="InterPro" id="IPR036942">
    <property type="entry name" value="Beta-barrel_TonB_sf"/>
</dbReference>
<dbReference type="SUPFAM" id="SSF56935">
    <property type="entry name" value="Porins"/>
    <property type="match status" value="1"/>
</dbReference>
<evidence type="ECO:0000256" key="7">
    <source>
        <dbReference type="ARBA" id="ARBA00023237"/>
    </source>
</evidence>
<keyword evidence="10" id="KW-1133">Transmembrane helix</keyword>
<evidence type="ECO:0000256" key="10">
    <source>
        <dbReference type="SAM" id="Phobius"/>
    </source>
</evidence>
<evidence type="ECO:0000256" key="8">
    <source>
        <dbReference type="PROSITE-ProRule" id="PRU01360"/>
    </source>
</evidence>
<evidence type="ECO:0000256" key="3">
    <source>
        <dbReference type="ARBA" id="ARBA00022452"/>
    </source>
</evidence>
<keyword evidence="4 8" id="KW-0812">Transmembrane</keyword>
<evidence type="ECO:0000256" key="4">
    <source>
        <dbReference type="ARBA" id="ARBA00022692"/>
    </source>
</evidence>
<evidence type="ECO:0000256" key="2">
    <source>
        <dbReference type="ARBA" id="ARBA00022448"/>
    </source>
</evidence>
<dbReference type="GO" id="GO:0015344">
    <property type="term" value="F:siderophore uptake transmembrane transporter activity"/>
    <property type="evidence" value="ECO:0007669"/>
    <property type="project" value="TreeGrafter"/>
</dbReference>
<dbReference type="Gene3D" id="2.170.130.10">
    <property type="entry name" value="TonB-dependent receptor, plug domain"/>
    <property type="match status" value="1"/>
</dbReference>
<dbReference type="Pfam" id="PF07715">
    <property type="entry name" value="Plug"/>
    <property type="match status" value="1"/>
</dbReference>
<dbReference type="InterPro" id="IPR000531">
    <property type="entry name" value="Beta-barrel_TonB"/>
</dbReference>
<dbReference type="PANTHER" id="PTHR30069:SF49">
    <property type="entry name" value="OUTER MEMBRANE PROTEIN C"/>
    <property type="match status" value="1"/>
</dbReference>
<dbReference type="PROSITE" id="PS52016">
    <property type="entry name" value="TONB_DEPENDENT_REC_3"/>
    <property type="match status" value="1"/>
</dbReference>
<evidence type="ECO:0000259" key="12">
    <source>
        <dbReference type="Pfam" id="PF07715"/>
    </source>
</evidence>
<name>A0A2K2G3B7_9SPHN</name>
<evidence type="ECO:0000259" key="11">
    <source>
        <dbReference type="Pfam" id="PF00593"/>
    </source>
</evidence>
<gene>
    <name evidence="13" type="ORF">A8V01_16290</name>
</gene>
<evidence type="ECO:0000313" key="13">
    <source>
        <dbReference type="EMBL" id="PNU05533.1"/>
    </source>
</evidence>
<sequence length="764" mass="83115">MRLEQNIQQEFSIVSNGGIFSGDRQRRKRSAAGALLAGAAFAFPIAALAADDPVAEDDEQAGSILVQSSRSAPATPTTLSVDPAAGIAAVYSLDQDDISGLAITTANDLLRAIPGVQVADLGNGGIPNGVTIRGWSLVGDGVSVRGIVDGYTRNFVSGPNNNGSNDLNILIPEIVGSVDVIKGPFDTRYSGNFAYAGTAIFKTVDRIQNRASLSYGFYGRKRLVATIGNGDDPSLPTHFYFAFDGLSEQGRRDNNDQDKFNAFAKVTSRITPDDVLKVGFQLYSNHYGQPGYIRTDLVDSGQIDERSATDNNAKGWRRSGTLTAEWEHRTDSFNFDANFWVEREKDYRSINRQDIGVVDSFPQNIAQNSRWSTGLGFHPWAEFSFGGIEAILRGGAEIRGDFAKVNRGPGFDNELVAQPTILNAWTGFFSRADFTVWNPDVYAELSLKPAAWFKITGGLRNDWFNYDATVTYYPSSAQTGTPMALRTVKFNTWSNEPTLHGGIAVGPFLGFTLLGNFGEGITSQNINNAALWSNPQLDPTKLNTKEVVLKYDNDALGLNLQGGVYSTLNQGELGTDPLTGLQVNMGKSIRKGFDIDGRLRLYDRGGTSVRIGANYNYLYGKLTGGTNTGQLYITGTPPWTAGWNLEAATPVGTDGQRIRLSVQHNFVGGTYLSSGSVTLADGTLGVLKNKDYNRLGFRLTYERPEWRDLRVWFSGVAYGGDRFAEMATSAVGFFTNSYTVKGRTYRVANSQSPFRADVGVSVAF</sequence>
<dbReference type="Pfam" id="PF00593">
    <property type="entry name" value="TonB_dep_Rec_b-barrel"/>
    <property type="match status" value="1"/>
</dbReference>
<dbReference type="EMBL" id="LYMM01000025">
    <property type="protein sequence ID" value="PNU05533.1"/>
    <property type="molecule type" value="Genomic_DNA"/>
</dbReference>
<dbReference type="InterPro" id="IPR039426">
    <property type="entry name" value="TonB-dep_rcpt-like"/>
</dbReference>
<dbReference type="GO" id="GO:0009279">
    <property type="term" value="C:cell outer membrane"/>
    <property type="evidence" value="ECO:0007669"/>
    <property type="project" value="UniProtKB-SubCell"/>
</dbReference>
<evidence type="ECO:0000256" key="5">
    <source>
        <dbReference type="ARBA" id="ARBA00023077"/>
    </source>
</evidence>
<comment type="caution">
    <text evidence="13">The sequence shown here is derived from an EMBL/GenBank/DDBJ whole genome shotgun (WGS) entry which is preliminary data.</text>
</comment>
<feature type="domain" description="TonB-dependent receptor-like beta-barrel" evidence="11">
    <location>
        <begin position="280"/>
        <end position="711"/>
    </location>
</feature>
<keyword evidence="6 8" id="KW-0472">Membrane</keyword>